<comment type="similarity">
    <text evidence="2 6">Belongs to the glycosyl hydrolase 31 family.</text>
</comment>
<dbReference type="GO" id="GO:0030246">
    <property type="term" value="F:carbohydrate binding"/>
    <property type="evidence" value="ECO:0007669"/>
    <property type="project" value="InterPro"/>
</dbReference>
<dbReference type="WBParaSite" id="BXY_0474000.1">
    <property type="protein sequence ID" value="BXY_0474000.1"/>
    <property type="gene ID" value="BXY_0474000"/>
</dbReference>
<dbReference type="CDD" id="cd14752">
    <property type="entry name" value="GH31_N"/>
    <property type="match status" value="1"/>
</dbReference>
<protein>
    <submittedName>
        <fullName evidence="10">Alpha-glucosidase</fullName>
    </submittedName>
</protein>
<comment type="subcellular location">
    <subcellularLocation>
        <location evidence="1">Membrane</location>
    </subcellularLocation>
</comment>
<dbReference type="PANTHER" id="PTHR22762:SF94">
    <property type="entry name" value="P-TYPE DOMAIN-CONTAINING PROTEIN"/>
    <property type="match status" value="1"/>
</dbReference>
<proteinExistence type="inferred from homology"/>
<dbReference type="InterPro" id="IPR048395">
    <property type="entry name" value="Glyco_hydro_31_C"/>
</dbReference>
<dbReference type="InterPro" id="IPR011013">
    <property type="entry name" value="Gal_mutarotase_sf_dom"/>
</dbReference>
<dbReference type="AlphaFoldDB" id="A0A1I7RVH9"/>
<evidence type="ECO:0000256" key="6">
    <source>
        <dbReference type="RuleBase" id="RU361185"/>
    </source>
</evidence>
<dbReference type="InterPro" id="IPR013780">
    <property type="entry name" value="Glyco_hydro_b"/>
</dbReference>
<organism evidence="9 10">
    <name type="scientific">Bursaphelenchus xylophilus</name>
    <name type="common">Pinewood nematode worm</name>
    <name type="synonym">Aphelenchoides xylophilus</name>
    <dbReference type="NCBI Taxonomy" id="6326"/>
    <lineage>
        <taxon>Eukaryota</taxon>
        <taxon>Metazoa</taxon>
        <taxon>Ecdysozoa</taxon>
        <taxon>Nematoda</taxon>
        <taxon>Chromadorea</taxon>
        <taxon>Rhabditida</taxon>
        <taxon>Tylenchina</taxon>
        <taxon>Tylenchomorpha</taxon>
        <taxon>Aphelenchoidea</taxon>
        <taxon>Aphelenchoididae</taxon>
        <taxon>Bursaphelenchus</taxon>
    </lineage>
</organism>
<evidence type="ECO:0000313" key="9">
    <source>
        <dbReference type="Proteomes" id="UP000095284"/>
    </source>
</evidence>
<evidence type="ECO:0000259" key="8">
    <source>
        <dbReference type="Pfam" id="PF21365"/>
    </source>
</evidence>
<dbReference type="GO" id="GO:0016020">
    <property type="term" value="C:membrane"/>
    <property type="evidence" value="ECO:0007669"/>
    <property type="project" value="UniProtKB-SubCell"/>
</dbReference>
<dbReference type="SUPFAM" id="SSF51445">
    <property type="entry name" value="(Trans)glycosidases"/>
    <property type="match status" value="1"/>
</dbReference>
<feature type="domain" description="Glycoside hydrolase family 31 TIM barrel" evidence="7">
    <location>
        <begin position="306"/>
        <end position="698"/>
    </location>
</feature>
<evidence type="ECO:0000256" key="5">
    <source>
        <dbReference type="ARBA" id="ARBA00023295"/>
    </source>
</evidence>
<sequence length="966" mass="110241">MLRFLVFIFTFHCSTAAVVLEEVVDPLQRVDCAPIPLSTKKDCPNYCLWGEEKDQEDKNVPYCHFPTNTGYVDDPFPPPFTAGAVTTYRLRQNPYGGRNPFGFDSEKIQFETEEIGDAIRIKVGHKDAFEPNVPFNKHPRIESEEKLIFKKIDESIFVFSVERKSNGARIWDTSIGGLVFGEKYIQIATKLPTKTIYGFGEHIHQTINHDFSKYKTYPLFARDQPPQSNYENYMNLYGVHNFYVGIEPDGKAHGVFVLNSNAQEVTTGPGPHLVYRAIGGKFEIFFFPGPTPEEVIQQYQQVIGKPYLPAYWALGFQLCRYGYLSLRDMSDTLNRVLAAKIPIDTIIPDIDYMERYKDFTIGQDRWYNLPNFADELHARGMRLTVILDPAVQVDNAIFERAKIMNASFIAWPRVDLVPAKINGLYTNTKGTWDMLAVVWPDKHVAFPDFFDDSNKTEIWWIKEISDFHGRLKFDGLWIDMNEPASFATNDKHPWYYDNPDHPNIEPLWCPTQGPDSKLDNPPFKTLAAYQYGKDYPLAGNTLCMIANTNRGKNKFFDVKSLFGFHESIATYNALRESRKKRGQIISRSTFAGSGHYAGHWLGDNTARWEDLRTSVIGVQEFNMFGIPFVGSDVCGFVGKTNEELCLRWQQVGAFHSFYRNHNDNESPAQDPAVWPSVAKATRIANEYRYRHLPYLYSLHFHVSQNAGTVIRPVAFEFPEDPKTHNLSYQFMWGPAVLVIPNLWPNTDSVDGYLPVATAWYTFYGLNYGRKSNGSGTFVALKDSTAPAFLREGFILPRQVPGMNTEESRKNNLQLVAGLKKLSDNHFISQGELYFDEGDNDAYVHSNAVDGRRLYSHYHFKFNITAAPAKTTLFITLDHKPIRGDIVIPPIEEIEVLGYPWSINFDSFAVNGLVVTVSKQESSYSPFTEMLRIRRSGVGLINLNNQDGKVQNVWEISWENRAKSSAL</sequence>
<dbReference type="Proteomes" id="UP000095284">
    <property type="component" value="Unplaced"/>
</dbReference>
<dbReference type="CDD" id="cd00111">
    <property type="entry name" value="Trefoil"/>
    <property type="match status" value="1"/>
</dbReference>
<dbReference type="GO" id="GO:0005975">
    <property type="term" value="P:carbohydrate metabolic process"/>
    <property type="evidence" value="ECO:0007669"/>
    <property type="project" value="InterPro"/>
</dbReference>
<dbReference type="Gene3D" id="2.60.40.1760">
    <property type="entry name" value="glycosyl hydrolase (family 31)"/>
    <property type="match status" value="1"/>
</dbReference>
<dbReference type="PROSITE" id="PS00129">
    <property type="entry name" value="GLYCOSYL_HYDROL_F31_1"/>
    <property type="match status" value="1"/>
</dbReference>
<keyword evidence="3 6" id="KW-0378">Hydrolase</keyword>
<evidence type="ECO:0000256" key="1">
    <source>
        <dbReference type="ARBA" id="ARBA00004370"/>
    </source>
</evidence>
<keyword evidence="4" id="KW-0472">Membrane</keyword>
<reference evidence="10" key="1">
    <citation type="submission" date="2016-11" db="UniProtKB">
        <authorList>
            <consortium name="WormBaseParasite"/>
        </authorList>
    </citation>
    <scope>IDENTIFICATION</scope>
</reference>
<evidence type="ECO:0000259" key="7">
    <source>
        <dbReference type="Pfam" id="PF01055"/>
    </source>
</evidence>
<evidence type="ECO:0000256" key="3">
    <source>
        <dbReference type="ARBA" id="ARBA00022801"/>
    </source>
</evidence>
<dbReference type="GO" id="GO:0004558">
    <property type="term" value="F:alpha-1,4-glucosidase activity"/>
    <property type="evidence" value="ECO:0007669"/>
    <property type="project" value="TreeGrafter"/>
</dbReference>
<evidence type="ECO:0000256" key="2">
    <source>
        <dbReference type="ARBA" id="ARBA00007806"/>
    </source>
</evidence>
<accession>A0A1I7RVH9</accession>
<dbReference type="Gene3D" id="2.60.40.1180">
    <property type="entry name" value="Golgi alpha-mannosidase II"/>
    <property type="match status" value="2"/>
</dbReference>
<feature type="domain" description="Glycosyl hydrolase family 31 C-terminal" evidence="8">
    <location>
        <begin position="708"/>
        <end position="795"/>
    </location>
</feature>
<evidence type="ECO:0000256" key="4">
    <source>
        <dbReference type="ARBA" id="ARBA00023136"/>
    </source>
</evidence>
<keyword evidence="5 6" id="KW-0326">Glycosidase</keyword>
<dbReference type="Pfam" id="PF21365">
    <property type="entry name" value="Glyco_hydro_31_3rd"/>
    <property type="match status" value="1"/>
</dbReference>
<dbReference type="InterPro" id="IPR000322">
    <property type="entry name" value="Glyco_hydro_31_TIM"/>
</dbReference>
<dbReference type="InterPro" id="IPR017853">
    <property type="entry name" value="GH"/>
</dbReference>
<dbReference type="Pfam" id="PF01055">
    <property type="entry name" value="Glyco_hydro_31_2nd"/>
    <property type="match status" value="1"/>
</dbReference>
<dbReference type="SUPFAM" id="SSF74650">
    <property type="entry name" value="Galactose mutarotase-like"/>
    <property type="match status" value="1"/>
</dbReference>
<dbReference type="InterPro" id="IPR030458">
    <property type="entry name" value="Glyco_hydro_31_AS"/>
</dbReference>
<dbReference type="Gene3D" id="3.20.20.80">
    <property type="entry name" value="Glycosidases"/>
    <property type="match status" value="1"/>
</dbReference>
<dbReference type="InterPro" id="IPR000519">
    <property type="entry name" value="P_trefoil_dom"/>
</dbReference>
<dbReference type="CDD" id="cd06602">
    <property type="entry name" value="GH31_MGAM_SI_GAA"/>
    <property type="match status" value="1"/>
</dbReference>
<name>A0A1I7RVH9_BURXY</name>
<dbReference type="SUPFAM" id="SSF51011">
    <property type="entry name" value="Glycosyl hydrolase domain"/>
    <property type="match status" value="1"/>
</dbReference>
<evidence type="ECO:0000313" key="10">
    <source>
        <dbReference type="WBParaSite" id="BXY_0474000.1"/>
    </source>
</evidence>
<dbReference type="PANTHER" id="PTHR22762">
    <property type="entry name" value="ALPHA-GLUCOSIDASE"/>
    <property type="match status" value="1"/>
</dbReference>
<dbReference type="eggNOG" id="KOG1065">
    <property type="taxonomic scope" value="Eukaryota"/>
</dbReference>